<dbReference type="EMBL" id="CP069534">
    <property type="protein sequence ID" value="QRP70872.1"/>
    <property type="molecule type" value="Genomic_DNA"/>
</dbReference>
<evidence type="ECO:0000259" key="3">
    <source>
        <dbReference type="PROSITE" id="PS51176"/>
    </source>
</evidence>
<keyword evidence="2 4" id="KW-0560">Oxidoreductase</keyword>
<dbReference type="InterPro" id="IPR008927">
    <property type="entry name" value="6-PGluconate_DH-like_C_sf"/>
</dbReference>
<dbReference type="RefSeq" id="WP_005392737.1">
    <property type="nucleotide sequence ID" value="NZ_CP066007.1"/>
</dbReference>
<organism evidence="4 6">
    <name type="scientific">Corynebacterium glucuronolyticum</name>
    <dbReference type="NCBI Taxonomy" id="39791"/>
    <lineage>
        <taxon>Bacteria</taxon>
        <taxon>Bacillati</taxon>
        <taxon>Actinomycetota</taxon>
        <taxon>Actinomycetes</taxon>
        <taxon>Mycobacteriales</taxon>
        <taxon>Corynebacteriaceae</taxon>
        <taxon>Corynebacterium</taxon>
    </lineage>
</organism>
<dbReference type="Gene3D" id="1.10.3660.10">
    <property type="entry name" value="6-phosphogluconate dehydrogenase C-terminal like domain"/>
    <property type="match status" value="1"/>
</dbReference>
<dbReference type="Proteomes" id="UP000617681">
    <property type="component" value="Chromosome"/>
</dbReference>
<dbReference type="Gene3D" id="3.40.50.720">
    <property type="entry name" value="NAD(P)-binding Rossmann-like Domain"/>
    <property type="match status" value="1"/>
</dbReference>
<dbReference type="SUPFAM" id="SSF51735">
    <property type="entry name" value="NAD(P)-binding Rossmann-fold domains"/>
    <property type="match status" value="1"/>
</dbReference>
<reference evidence="4 6" key="1">
    <citation type="submission" date="2020-12" db="EMBL/GenBank/DDBJ databases">
        <title>FDA dAtabase for Regulatory Grade micrObial Sequences (FDA-ARGOS): Supporting development and validation of Infectious Disease Dx tests.</title>
        <authorList>
            <person name="Sproer C."/>
            <person name="Gronow S."/>
            <person name="Severitt S."/>
            <person name="Schroder I."/>
            <person name="Tallon L."/>
            <person name="Sadzewicz L."/>
            <person name="Zhao X."/>
            <person name="Boylan J."/>
            <person name="Ott S."/>
            <person name="Bowen H."/>
            <person name="Vavikolanu K."/>
            <person name="Mehta A."/>
            <person name="Aluvathingal J."/>
            <person name="Nadendla S."/>
            <person name="Lowell S."/>
            <person name="Myers T."/>
            <person name="Yan Y."/>
            <person name="Sichtig H."/>
        </authorList>
    </citation>
    <scope>NUCLEOTIDE SEQUENCE [LARGE SCALE GENOMIC DNA]</scope>
    <source>
        <strain evidence="4 6">FDAARGOS_1053</strain>
        <strain evidence="5">FDAARGOS_1191</strain>
    </source>
</reference>
<dbReference type="GO" id="GO:0008977">
    <property type="term" value="F:prephenate dehydrogenase (NAD+) activity"/>
    <property type="evidence" value="ECO:0007669"/>
    <property type="project" value="UniProtKB-EC"/>
</dbReference>
<gene>
    <name evidence="4" type="ORF">I6I10_01480</name>
    <name evidence="5" type="ORF">I6J21_01485</name>
</gene>
<dbReference type="NCBIfam" id="NF005108">
    <property type="entry name" value="PRK06545.1-6"/>
    <property type="match status" value="1"/>
</dbReference>
<dbReference type="PANTHER" id="PTHR21363">
    <property type="entry name" value="PREPHENATE DEHYDROGENASE"/>
    <property type="match status" value="1"/>
</dbReference>
<dbReference type="GO" id="GO:0070403">
    <property type="term" value="F:NAD+ binding"/>
    <property type="evidence" value="ECO:0007669"/>
    <property type="project" value="InterPro"/>
</dbReference>
<dbReference type="InterPro" id="IPR003099">
    <property type="entry name" value="Prephen_DH"/>
</dbReference>
<dbReference type="GeneID" id="92759020"/>
<name>A0A7T4EFY5_9CORY</name>
<evidence type="ECO:0000256" key="2">
    <source>
        <dbReference type="ARBA" id="ARBA00023002"/>
    </source>
</evidence>
<protein>
    <submittedName>
        <fullName evidence="4">Prephenate dehydrogenase</fullName>
        <ecNumber evidence="4">1.3.1.12</ecNumber>
    </submittedName>
</protein>
<dbReference type="PROSITE" id="PS51176">
    <property type="entry name" value="PDH_ADH"/>
    <property type="match status" value="1"/>
</dbReference>
<sequence>MNVHTVSRPICIIGLGLIGGSLLRDLHAAGHPVFGYNRTTSRAEEAREEGFDVSSSLTETLARAEKEGALIVIAVPVPGFPTILDRIANEAPSCGFTDVASVKSAILTAVKERGLAGRYVGSHPMAGTADSGWKASKSGLFNGGAWVICYDQLEAGEVDDSWAALWADVAHMAGLVGAEVIPTLADSHDAAVARISHLPHVLAEALSVVGDNGGALALSLAAGSYTDATRVAGSKASLVRAMCETNAPKLVEALDEALELLTQARNDLSGDQPSIEELVDAGYRSRIRFDARSGLRPVLRLHPGADGWLSILHQAEAIGSRVEVF</sequence>
<dbReference type="OrthoDB" id="9802008at2"/>
<feature type="domain" description="Prephenate/arogenate dehydrogenase" evidence="3">
    <location>
        <begin position="8"/>
        <end position="309"/>
    </location>
</feature>
<dbReference type="SUPFAM" id="SSF48179">
    <property type="entry name" value="6-phosphogluconate dehydrogenase C-terminal domain-like"/>
    <property type="match status" value="1"/>
</dbReference>
<dbReference type="InterPro" id="IPR046825">
    <property type="entry name" value="PDH_C"/>
</dbReference>
<dbReference type="Pfam" id="PF20463">
    <property type="entry name" value="PDH_C"/>
    <property type="match status" value="1"/>
</dbReference>
<evidence type="ECO:0000313" key="5">
    <source>
        <dbReference type="EMBL" id="QRP70872.1"/>
    </source>
</evidence>
<evidence type="ECO:0000313" key="6">
    <source>
        <dbReference type="Proteomes" id="UP000596145"/>
    </source>
</evidence>
<evidence type="ECO:0000313" key="4">
    <source>
        <dbReference type="EMBL" id="QQB46647.1"/>
    </source>
</evidence>
<dbReference type="InterPro" id="IPR036291">
    <property type="entry name" value="NAD(P)-bd_dom_sf"/>
</dbReference>
<comment type="similarity">
    <text evidence="1">Belongs to the prephenate/arogenate dehydrogenase family.</text>
</comment>
<dbReference type="InterPro" id="IPR050812">
    <property type="entry name" value="Preph/Arog_dehydrog"/>
</dbReference>
<dbReference type="Pfam" id="PF02153">
    <property type="entry name" value="PDH_N"/>
    <property type="match status" value="1"/>
</dbReference>
<dbReference type="EMBL" id="CP066007">
    <property type="protein sequence ID" value="QQB46647.1"/>
    <property type="molecule type" value="Genomic_DNA"/>
</dbReference>
<dbReference type="Proteomes" id="UP000596145">
    <property type="component" value="Chromosome"/>
</dbReference>
<proteinExistence type="inferred from homology"/>
<dbReference type="AlphaFoldDB" id="A0A7T4EFY5"/>
<dbReference type="GO" id="GO:0006571">
    <property type="term" value="P:tyrosine biosynthetic process"/>
    <property type="evidence" value="ECO:0007669"/>
    <property type="project" value="InterPro"/>
</dbReference>
<dbReference type="EC" id="1.3.1.12" evidence="4"/>
<dbReference type="InterPro" id="IPR046826">
    <property type="entry name" value="PDH_N"/>
</dbReference>
<dbReference type="PANTHER" id="PTHR21363:SF0">
    <property type="entry name" value="PREPHENATE DEHYDROGENASE [NADP(+)]"/>
    <property type="match status" value="1"/>
</dbReference>
<dbReference type="GO" id="GO:0004665">
    <property type="term" value="F:prephenate dehydrogenase (NADP+) activity"/>
    <property type="evidence" value="ECO:0007669"/>
    <property type="project" value="InterPro"/>
</dbReference>
<accession>A0A7T4EFY5</accession>
<evidence type="ECO:0000256" key="1">
    <source>
        <dbReference type="ARBA" id="ARBA00007964"/>
    </source>
</evidence>